<dbReference type="PROSITE" id="PS50137">
    <property type="entry name" value="DS_RBD"/>
    <property type="match status" value="1"/>
</dbReference>
<dbReference type="Proteomes" id="UP001150266">
    <property type="component" value="Unassembled WGS sequence"/>
</dbReference>
<dbReference type="Pfam" id="PF00035">
    <property type="entry name" value="dsrm"/>
    <property type="match status" value="1"/>
</dbReference>
<dbReference type="Gene3D" id="3.30.160.20">
    <property type="match status" value="1"/>
</dbReference>
<dbReference type="GO" id="GO:0003723">
    <property type="term" value="F:RNA binding"/>
    <property type="evidence" value="ECO:0007669"/>
    <property type="project" value="UniProtKB-UniRule"/>
</dbReference>
<dbReference type="InterPro" id="IPR000999">
    <property type="entry name" value="RNase_III_dom"/>
</dbReference>
<evidence type="ECO:0000313" key="6">
    <source>
        <dbReference type="Proteomes" id="UP001150266"/>
    </source>
</evidence>
<evidence type="ECO:0000259" key="3">
    <source>
        <dbReference type="PROSITE" id="PS50137"/>
    </source>
</evidence>
<dbReference type="SMART" id="SM00358">
    <property type="entry name" value="DSRM"/>
    <property type="match status" value="1"/>
</dbReference>
<dbReference type="OrthoDB" id="3353871at2759"/>
<comment type="caution">
    <text evidence="5">The sequence shown here is derived from an EMBL/GenBank/DDBJ whole genome shotgun (WGS) entry which is preliminary data.</text>
</comment>
<dbReference type="GO" id="GO:0004525">
    <property type="term" value="F:ribonuclease III activity"/>
    <property type="evidence" value="ECO:0007669"/>
    <property type="project" value="InterPro"/>
</dbReference>
<keyword evidence="6" id="KW-1185">Reference proteome</keyword>
<evidence type="ECO:0000313" key="5">
    <source>
        <dbReference type="EMBL" id="KAJ4478417.1"/>
    </source>
</evidence>
<accession>A0A9W9AAT4</accession>
<keyword evidence="1 2" id="KW-0694">RNA-binding</keyword>
<feature type="domain" description="RNase III" evidence="4">
    <location>
        <begin position="26"/>
        <end position="133"/>
    </location>
</feature>
<dbReference type="SMART" id="SM00535">
    <property type="entry name" value="RIBOc"/>
    <property type="match status" value="1"/>
</dbReference>
<dbReference type="Pfam" id="PF00636">
    <property type="entry name" value="Ribonuclease_3"/>
    <property type="match status" value="1"/>
</dbReference>
<dbReference type="AlphaFoldDB" id="A0A9W9AAT4"/>
<evidence type="ECO:0000256" key="1">
    <source>
        <dbReference type="ARBA" id="ARBA00022884"/>
    </source>
</evidence>
<dbReference type="EMBL" id="JAOTPV010000009">
    <property type="protein sequence ID" value="KAJ4478417.1"/>
    <property type="molecule type" value="Genomic_DNA"/>
</dbReference>
<gene>
    <name evidence="5" type="ORF">J3R30DRAFT_2898144</name>
</gene>
<evidence type="ECO:0000256" key="2">
    <source>
        <dbReference type="PROSITE-ProRule" id="PRU00266"/>
    </source>
</evidence>
<dbReference type="Gene3D" id="1.10.1520.10">
    <property type="entry name" value="Ribonuclease III domain"/>
    <property type="match status" value="1"/>
</dbReference>
<dbReference type="InterPro" id="IPR014720">
    <property type="entry name" value="dsRBD_dom"/>
</dbReference>
<proteinExistence type="predicted"/>
<protein>
    <submittedName>
        <fullName evidence="5">Uncharacterized protein</fullName>
    </submittedName>
</protein>
<evidence type="ECO:0000259" key="4">
    <source>
        <dbReference type="PROSITE" id="PS50142"/>
    </source>
</evidence>
<dbReference type="GO" id="GO:0006396">
    <property type="term" value="P:RNA processing"/>
    <property type="evidence" value="ECO:0007669"/>
    <property type="project" value="InterPro"/>
</dbReference>
<dbReference type="SUPFAM" id="SSF54768">
    <property type="entry name" value="dsRNA-binding domain-like"/>
    <property type="match status" value="1"/>
</dbReference>
<sequence length="275" mass="30655">MTILKGSMDNSPPPAIPILGGAEATAFTLAIYATRSSSANIPTQYSSDRLSELGKQVLSLIITQYLFRKRPLLTSNEIESERDAILNEANVLSWLDLYPKEKQLFLEMNPLRDQNEMGLFFLSYVGAIYLSNGASIHPVLEEWIIDLILRLDIRSSMLEGPGYSSNIHYPLPPLYTGPHSLDSLPSTPANFPPSSTLSTGNLFNQDNTLLLLNQTAKQKGVHIDYRDEREGELDHDSLWVVYCDMDGHVRGCGRSKKKKVAKAHAAREAYVAMGW</sequence>
<dbReference type="PROSITE" id="PS50142">
    <property type="entry name" value="RNASE_3_2"/>
    <property type="match status" value="1"/>
</dbReference>
<reference evidence="5" key="1">
    <citation type="submission" date="2022-08" db="EMBL/GenBank/DDBJ databases">
        <title>A Global Phylogenomic Analysis of the Shiitake Genus Lentinula.</title>
        <authorList>
            <consortium name="DOE Joint Genome Institute"/>
            <person name="Sierra-Patev S."/>
            <person name="Min B."/>
            <person name="Naranjo-Ortiz M."/>
            <person name="Looney B."/>
            <person name="Konkel Z."/>
            <person name="Slot J.C."/>
            <person name="Sakamoto Y."/>
            <person name="Steenwyk J.L."/>
            <person name="Rokas A."/>
            <person name="Carro J."/>
            <person name="Camarero S."/>
            <person name="Ferreira P."/>
            <person name="Molpeceres G."/>
            <person name="Ruiz-Duenas F.J."/>
            <person name="Serrano A."/>
            <person name="Henrissat B."/>
            <person name="Drula E."/>
            <person name="Hughes K.W."/>
            <person name="Mata J.L."/>
            <person name="Ishikawa N.K."/>
            <person name="Vargas-Isla R."/>
            <person name="Ushijima S."/>
            <person name="Smith C.A."/>
            <person name="Ahrendt S."/>
            <person name="Andreopoulos W."/>
            <person name="He G."/>
            <person name="Labutti K."/>
            <person name="Lipzen A."/>
            <person name="Ng V."/>
            <person name="Riley R."/>
            <person name="Sandor L."/>
            <person name="Barry K."/>
            <person name="Martinez A.T."/>
            <person name="Xiao Y."/>
            <person name="Gibbons J.G."/>
            <person name="Terashima K."/>
            <person name="Grigoriev I.V."/>
            <person name="Hibbett D.S."/>
        </authorList>
    </citation>
    <scope>NUCLEOTIDE SEQUENCE</scope>
    <source>
        <strain evidence="5">JLM2183</strain>
    </source>
</reference>
<feature type="domain" description="DRBM" evidence="3">
    <location>
        <begin position="207"/>
        <end position="275"/>
    </location>
</feature>
<dbReference type="InterPro" id="IPR036389">
    <property type="entry name" value="RNase_III_sf"/>
</dbReference>
<organism evidence="5 6">
    <name type="scientific">Lentinula aciculospora</name>
    <dbReference type="NCBI Taxonomy" id="153920"/>
    <lineage>
        <taxon>Eukaryota</taxon>
        <taxon>Fungi</taxon>
        <taxon>Dikarya</taxon>
        <taxon>Basidiomycota</taxon>
        <taxon>Agaricomycotina</taxon>
        <taxon>Agaricomycetes</taxon>
        <taxon>Agaricomycetidae</taxon>
        <taxon>Agaricales</taxon>
        <taxon>Marasmiineae</taxon>
        <taxon>Omphalotaceae</taxon>
        <taxon>Lentinula</taxon>
    </lineage>
</organism>
<name>A0A9W9AAT4_9AGAR</name>
<dbReference type="SUPFAM" id="SSF69065">
    <property type="entry name" value="RNase III domain-like"/>
    <property type="match status" value="1"/>
</dbReference>